<protein>
    <recommendedName>
        <fullName evidence="4">Integral membrane protein</fullName>
    </recommendedName>
</protein>
<comment type="caution">
    <text evidence="2">The sequence shown here is derived from an EMBL/GenBank/DDBJ whole genome shotgun (WGS) entry which is preliminary data.</text>
</comment>
<accession>A0ABD5PEN7</accession>
<evidence type="ECO:0000256" key="1">
    <source>
        <dbReference type="SAM" id="Phobius"/>
    </source>
</evidence>
<keyword evidence="1" id="KW-0812">Transmembrane</keyword>
<name>A0ABD5PEN7_9EURY</name>
<feature type="transmembrane region" description="Helical" evidence="1">
    <location>
        <begin position="120"/>
        <end position="143"/>
    </location>
</feature>
<feature type="transmembrane region" description="Helical" evidence="1">
    <location>
        <begin position="6"/>
        <end position="24"/>
    </location>
</feature>
<organism evidence="2 3">
    <name type="scientific">Halobium salinum</name>
    <dbReference type="NCBI Taxonomy" id="1364940"/>
    <lineage>
        <taxon>Archaea</taxon>
        <taxon>Methanobacteriati</taxon>
        <taxon>Methanobacteriota</taxon>
        <taxon>Stenosarchaea group</taxon>
        <taxon>Halobacteria</taxon>
        <taxon>Halobacteriales</taxon>
        <taxon>Haloferacaceae</taxon>
        <taxon>Halobium</taxon>
    </lineage>
</organism>
<dbReference type="AlphaFoldDB" id="A0ABD5PEN7"/>
<keyword evidence="1" id="KW-1133">Transmembrane helix</keyword>
<keyword evidence="3" id="KW-1185">Reference proteome</keyword>
<evidence type="ECO:0000313" key="2">
    <source>
        <dbReference type="EMBL" id="MFC4359110.1"/>
    </source>
</evidence>
<dbReference type="Proteomes" id="UP001595921">
    <property type="component" value="Unassembled WGS sequence"/>
</dbReference>
<feature type="transmembrane region" description="Helical" evidence="1">
    <location>
        <begin position="86"/>
        <end position="108"/>
    </location>
</feature>
<sequence>MVEFVYVVSALLMGLALLAVAGATTRVRHWRGAPVVAGVGRARPSIGGGSTSAMPTVGPYLAPLVLVGAVAAAVVVVGGPEALGEAPVWAFGLALASVVGLFAVWGAYFAVRNRGRSSAAAVAAGVWTLGLLLVVAITVKLLVAG</sequence>
<evidence type="ECO:0008006" key="4">
    <source>
        <dbReference type="Google" id="ProtNLM"/>
    </source>
</evidence>
<keyword evidence="1" id="KW-0472">Membrane</keyword>
<reference evidence="2 3" key="1">
    <citation type="journal article" date="2019" name="Int. J. Syst. Evol. Microbiol.">
        <title>The Global Catalogue of Microorganisms (GCM) 10K type strain sequencing project: providing services to taxonomists for standard genome sequencing and annotation.</title>
        <authorList>
            <consortium name="The Broad Institute Genomics Platform"/>
            <consortium name="The Broad Institute Genome Sequencing Center for Infectious Disease"/>
            <person name="Wu L."/>
            <person name="Ma J."/>
        </authorList>
    </citation>
    <scope>NUCLEOTIDE SEQUENCE [LARGE SCALE GENOMIC DNA]</scope>
    <source>
        <strain evidence="2 3">CGMCC 1.12553</strain>
    </source>
</reference>
<dbReference type="RefSeq" id="WP_267620244.1">
    <property type="nucleotide sequence ID" value="NZ_JAODIW010000004.1"/>
</dbReference>
<dbReference type="EMBL" id="JBHSDS010000007">
    <property type="protein sequence ID" value="MFC4359110.1"/>
    <property type="molecule type" value="Genomic_DNA"/>
</dbReference>
<proteinExistence type="predicted"/>
<feature type="transmembrane region" description="Helical" evidence="1">
    <location>
        <begin position="60"/>
        <end position="80"/>
    </location>
</feature>
<gene>
    <name evidence="2" type="ORF">ACFO0N_14270</name>
</gene>
<evidence type="ECO:0000313" key="3">
    <source>
        <dbReference type="Proteomes" id="UP001595921"/>
    </source>
</evidence>